<protein>
    <submittedName>
        <fullName evidence="1">Uncharacterized protein</fullName>
    </submittedName>
</protein>
<sequence>MRKEQSRLLNTDMHKVPKRVRNFFDVSLLQCHIYQVSFLLTIGCILVRQACQFSDHDCWVIQLLAATRCNPCFNYEIKDSRESFTKASSANWKEADIEY</sequence>
<organism evidence="1 2">
    <name type="scientific">Gossypium barbadense</name>
    <name type="common">Sea Island cotton</name>
    <name type="synonym">Hibiscus barbadensis</name>
    <dbReference type="NCBI Taxonomy" id="3634"/>
    <lineage>
        <taxon>Eukaryota</taxon>
        <taxon>Viridiplantae</taxon>
        <taxon>Streptophyta</taxon>
        <taxon>Embryophyta</taxon>
        <taxon>Tracheophyta</taxon>
        <taxon>Spermatophyta</taxon>
        <taxon>Magnoliopsida</taxon>
        <taxon>eudicotyledons</taxon>
        <taxon>Gunneridae</taxon>
        <taxon>Pentapetalae</taxon>
        <taxon>rosids</taxon>
        <taxon>malvids</taxon>
        <taxon>Malvales</taxon>
        <taxon>Malvaceae</taxon>
        <taxon>Malvoideae</taxon>
        <taxon>Gossypium</taxon>
    </lineage>
</organism>
<dbReference type="EMBL" id="KZ664504">
    <property type="protein sequence ID" value="PPS05102.1"/>
    <property type="molecule type" value="Genomic_DNA"/>
</dbReference>
<reference evidence="1 2" key="1">
    <citation type="submission" date="2015-01" db="EMBL/GenBank/DDBJ databases">
        <title>Genome of allotetraploid Gossypium barbadense reveals genomic plasticity and fiber elongation in cotton evolution.</title>
        <authorList>
            <person name="Chen X."/>
            <person name="Liu X."/>
            <person name="Zhao B."/>
            <person name="Zheng H."/>
            <person name="Hu Y."/>
            <person name="Lu G."/>
            <person name="Yang C."/>
            <person name="Chen J."/>
            <person name="Shan C."/>
            <person name="Zhang L."/>
            <person name="Zhou Y."/>
            <person name="Wang L."/>
            <person name="Guo W."/>
            <person name="Bai Y."/>
            <person name="Ruan J."/>
            <person name="Shangguan X."/>
            <person name="Mao Y."/>
            <person name="Jiang J."/>
            <person name="Zhu Y."/>
            <person name="Lei J."/>
            <person name="Kang H."/>
            <person name="Chen S."/>
            <person name="He X."/>
            <person name="Wang R."/>
            <person name="Wang Y."/>
            <person name="Chen J."/>
            <person name="Wang L."/>
            <person name="Yu S."/>
            <person name="Wang B."/>
            <person name="Wei J."/>
            <person name="Song S."/>
            <person name="Lu X."/>
            <person name="Gao Z."/>
            <person name="Gu W."/>
            <person name="Deng X."/>
            <person name="Ma D."/>
            <person name="Wang S."/>
            <person name="Liang W."/>
            <person name="Fang L."/>
            <person name="Cai C."/>
            <person name="Zhu X."/>
            <person name="Zhou B."/>
            <person name="Zhang Y."/>
            <person name="Chen Z."/>
            <person name="Xu S."/>
            <person name="Zhu R."/>
            <person name="Wang S."/>
            <person name="Zhang T."/>
            <person name="Zhao G."/>
        </authorList>
    </citation>
    <scope>NUCLEOTIDE SEQUENCE [LARGE SCALE GENOMIC DNA]</scope>
    <source>
        <strain evidence="2">cv. Xinhai21</strain>
        <tissue evidence="1">Leaf</tissue>
    </source>
</reference>
<accession>A0A2P5XP67</accession>
<dbReference type="OrthoDB" id="10357752at2759"/>
<dbReference type="Proteomes" id="UP000239757">
    <property type="component" value="Unassembled WGS sequence"/>
</dbReference>
<proteinExistence type="predicted"/>
<dbReference type="AlphaFoldDB" id="A0A2P5XP67"/>
<evidence type="ECO:0000313" key="1">
    <source>
        <dbReference type="EMBL" id="PPS05102.1"/>
    </source>
</evidence>
<gene>
    <name evidence="1" type="ORF">GOBAR_AA15572</name>
</gene>
<evidence type="ECO:0000313" key="2">
    <source>
        <dbReference type="Proteomes" id="UP000239757"/>
    </source>
</evidence>
<name>A0A2P5XP67_GOSBA</name>